<evidence type="ECO:0000313" key="1">
    <source>
        <dbReference type="EMBL" id="CAA7268036.1"/>
    </source>
</evidence>
<proteinExistence type="predicted"/>
<comment type="caution">
    <text evidence="1">The sequence shown here is derived from an EMBL/GenBank/DDBJ whole genome shotgun (WGS) entry which is preliminary data.</text>
</comment>
<protein>
    <submittedName>
        <fullName evidence="1">Uncharacterized protein</fullName>
    </submittedName>
</protein>
<keyword evidence="2" id="KW-1185">Reference proteome</keyword>
<dbReference type="AlphaFoldDB" id="A0A8S0WX95"/>
<dbReference type="Proteomes" id="UP000467700">
    <property type="component" value="Unassembled WGS sequence"/>
</dbReference>
<evidence type="ECO:0000313" key="2">
    <source>
        <dbReference type="Proteomes" id="UP000467700"/>
    </source>
</evidence>
<sequence>MAPDQLFPLEVNPRTQEPFLRLRKHKNIILTPMRWEDASSLVPLFNDKRPYTKLTPTEDAEERLQKHKPPSDVILQELKDAQGSETLKMVNGAPVSYIRELQEDGSDIFLGNIAIGRCFHGELMGTNTIDWEYAMDRGRKQKS</sequence>
<dbReference type="EMBL" id="CACVBS010000065">
    <property type="protein sequence ID" value="CAA7268036.1"/>
    <property type="molecule type" value="Genomic_DNA"/>
</dbReference>
<accession>A0A8S0WX95</accession>
<name>A0A8S0WX95_CYCAE</name>
<reference evidence="1 2" key="1">
    <citation type="submission" date="2020-01" db="EMBL/GenBank/DDBJ databases">
        <authorList>
            <person name="Gupta K D."/>
        </authorList>
    </citation>
    <scope>NUCLEOTIDE SEQUENCE [LARGE SCALE GENOMIC DNA]</scope>
</reference>
<organism evidence="1 2">
    <name type="scientific">Cyclocybe aegerita</name>
    <name type="common">Black poplar mushroom</name>
    <name type="synonym">Agrocybe aegerita</name>
    <dbReference type="NCBI Taxonomy" id="1973307"/>
    <lineage>
        <taxon>Eukaryota</taxon>
        <taxon>Fungi</taxon>
        <taxon>Dikarya</taxon>
        <taxon>Basidiomycota</taxon>
        <taxon>Agaricomycotina</taxon>
        <taxon>Agaricomycetes</taxon>
        <taxon>Agaricomycetidae</taxon>
        <taxon>Agaricales</taxon>
        <taxon>Agaricineae</taxon>
        <taxon>Bolbitiaceae</taxon>
        <taxon>Cyclocybe</taxon>
    </lineage>
</organism>
<gene>
    <name evidence="1" type="ORF">AAE3_LOCUS10240</name>
</gene>
<dbReference type="OrthoDB" id="630895at2759"/>